<dbReference type="Pfam" id="PF08479">
    <property type="entry name" value="POTRA_2"/>
    <property type="match status" value="1"/>
</dbReference>
<dbReference type="AlphaFoldDB" id="A0A066RRP2"/>
<dbReference type="PANTHER" id="PTHR34597:SF3">
    <property type="entry name" value="OUTER MEMBRANE TRANSPORTER CDIB"/>
    <property type="match status" value="1"/>
</dbReference>
<keyword evidence="6" id="KW-0653">Protein transport</keyword>
<dbReference type="EMBL" id="JMIB01000038">
    <property type="protein sequence ID" value="KDM90063.1"/>
    <property type="molecule type" value="Genomic_DNA"/>
</dbReference>
<dbReference type="OrthoDB" id="290122at2"/>
<dbReference type="GO" id="GO:0009279">
    <property type="term" value="C:cell outer membrane"/>
    <property type="evidence" value="ECO:0007669"/>
    <property type="project" value="UniProtKB-SubCell"/>
</dbReference>
<comment type="caution">
    <text evidence="11">The sequence shown here is derived from an EMBL/GenBank/DDBJ whole genome shotgun (WGS) entry which is preliminary data.</text>
</comment>
<evidence type="ECO:0000256" key="7">
    <source>
        <dbReference type="ARBA" id="ARBA00023136"/>
    </source>
</evidence>
<keyword evidence="7" id="KW-0472">Membrane</keyword>
<evidence type="ECO:0000256" key="2">
    <source>
        <dbReference type="ARBA" id="ARBA00009055"/>
    </source>
</evidence>
<sequence length="552" mass="60117">MHYRFAFLLLISASVPAQAAVLSPAVKSDIESEQAERLQSIQASQAGLEHLQPLPPLLSVSEGTEAQCFVVNTVILNGNRVMTTEALLQALPFRPGDCVGIQAINNMLKVITNTYVEHAYVTSRAVLLPQDLSDGDLTIEILEGRMQALQRNGQPSARLQRLYPADANEILNLRDIEQTLDQINRLSRYNATVQLLPGSEPGDSIVNIQSQPGPWWQGELGLNNGGQASTGEQQLSLTFVAEDILGVYDNWSLSGSKSAAFANGRDSQSLQFSVGIPAGYWTLGYRYAYSDYLTTVESKGFSFASSGETQSHGLDTQWLFFRDSISQSSLRFALNYDGVKNFIDDTQLKGSSHKRMSASLAVAYSTRLAGGFLTVSPIYERGLAVPGKVSADTGQPDDEFNKGTLTLNFSYPLSPEWSLSTTAFAQIATNSLPGSERLSVGGEYSVRGFKGQSLSGDAGYYWRNDLNYAVGALPWLGQINLGLSLDTGAIHPDSTPDNPDLFERGHLTGGALAVRSQSAFYQSSVAVGWPIEHPSWLQADDYSLNYRFSLKF</sequence>
<reference evidence="11 12" key="1">
    <citation type="submission" date="2014-04" db="EMBL/GenBank/DDBJ databases">
        <title>Draft genome sequence of Photobacterium halotolerans S2753: a solonamide, ngercheumicin and holomycin producer.</title>
        <authorList>
            <person name="Machado H.R."/>
            <person name="Gram L."/>
        </authorList>
    </citation>
    <scope>NUCLEOTIDE SEQUENCE [LARGE SCALE GENOMIC DNA]</scope>
    <source>
        <strain evidence="11 12">S2753</strain>
    </source>
</reference>
<evidence type="ECO:0000256" key="6">
    <source>
        <dbReference type="ARBA" id="ARBA00022927"/>
    </source>
</evidence>
<dbReference type="PROSITE" id="PS51779">
    <property type="entry name" value="POTRA"/>
    <property type="match status" value="1"/>
</dbReference>
<dbReference type="PANTHER" id="PTHR34597">
    <property type="entry name" value="SLR1661 PROTEIN"/>
    <property type="match status" value="1"/>
</dbReference>
<keyword evidence="12" id="KW-1185">Reference proteome</keyword>
<dbReference type="Proteomes" id="UP000027192">
    <property type="component" value="Unassembled WGS sequence"/>
</dbReference>
<proteinExistence type="inferred from homology"/>
<dbReference type="GO" id="GO:0098046">
    <property type="term" value="C:type V protein secretion system complex"/>
    <property type="evidence" value="ECO:0007669"/>
    <property type="project" value="TreeGrafter"/>
</dbReference>
<name>A0A066RRP2_9GAMM</name>
<dbReference type="InterPro" id="IPR005565">
    <property type="entry name" value="Hemolysn_activator_HlyB_C"/>
</dbReference>
<dbReference type="Pfam" id="PF17287">
    <property type="entry name" value="POTRA_3"/>
    <property type="match status" value="1"/>
</dbReference>
<evidence type="ECO:0000313" key="12">
    <source>
        <dbReference type="Proteomes" id="UP000027192"/>
    </source>
</evidence>
<dbReference type="GO" id="GO:0046819">
    <property type="term" value="P:protein secretion by the type V secretion system"/>
    <property type="evidence" value="ECO:0007669"/>
    <property type="project" value="TreeGrafter"/>
</dbReference>
<evidence type="ECO:0000256" key="1">
    <source>
        <dbReference type="ARBA" id="ARBA00004442"/>
    </source>
</evidence>
<dbReference type="GO" id="GO:0008320">
    <property type="term" value="F:protein transmembrane transporter activity"/>
    <property type="evidence" value="ECO:0007669"/>
    <property type="project" value="TreeGrafter"/>
</dbReference>
<keyword evidence="3" id="KW-0813">Transport</keyword>
<dbReference type="Gene3D" id="3.10.20.310">
    <property type="entry name" value="membrane protein fhac"/>
    <property type="match status" value="1"/>
</dbReference>
<organism evidence="11 12">
    <name type="scientific">Photobacterium galatheae</name>
    <dbReference type="NCBI Taxonomy" id="1654360"/>
    <lineage>
        <taxon>Bacteria</taxon>
        <taxon>Pseudomonadati</taxon>
        <taxon>Pseudomonadota</taxon>
        <taxon>Gammaproteobacteria</taxon>
        <taxon>Vibrionales</taxon>
        <taxon>Vibrionaceae</taxon>
        <taxon>Photobacterium</taxon>
    </lineage>
</organism>
<dbReference type="Pfam" id="PF03865">
    <property type="entry name" value="ShlB"/>
    <property type="match status" value="1"/>
</dbReference>
<dbReference type="InterPro" id="IPR035251">
    <property type="entry name" value="ShlB_POTRA"/>
</dbReference>
<dbReference type="InterPro" id="IPR027282">
    <property type="entry name" value="TPS"/>
</dbReference>
<evidence type="ECO:0000256" key="4">
    <source>
        <dbReference type="ARBA" id="ARBA00022452"/>
    </source>
</evidence>
<feature type="signal peptide" evidence="9">
    <location>
        <begin position="1"/>
        <end position="19"/>
    </location>
</feature>
<evidence type="ECO:0000256" key="5">
    <source>
        <dbReference type="ARBA" id="ARBA00022692"/>
    </source>
</evidence>
<comment type="subcellular location">
    <subcellularLocation>
        <location evidence="1">Cell outer membrane</location>
    </subcellularLocation>
</comment>
<dbReference type="STRING" id="1654360.EA58_19200"/>
<keyword evidence="4" id="KW-1134">Transmembrane beta strand</keyword>
<keyword evidence="5" id="KW-0812">Transmembrane</keyword>
<evidence type="ECO:0000256" key="3">
    <source>
        <dbReference type="ARBA" id="ARBA00022448"/>
    </source>
</evidence>
<dbReference type="PIRSF" id="PIRSF029745">
    <property type="entry name" value="FhaC"/>
    <property type="match status" value="1"/>
</dbReference>
<comment type="similarity">
    <text evidence="2">Belongs to the TPS (TC 1.B.20) family.</text>
</comment>
<dbReference type="Gene3D" id="2.40.160.50">
    <property type="entry name" value="membrane protein fhac: a member of the omp85/tpsb transporter family"/>
    <property type="match status" value="1"/>
</dbReference>
<evidence type="ECO:0000256" key="9">
    <source>
        <dbReference type="SAM" id="SignalP"/>
    </source>
</evidence>
<protein>
    <recommendedName>
        <fullName evidence="10">POTRA domain-containing protein</fullName>
    </recommendedName>
</protein>
<accession>A0A066RRP2</accession>
<feature type="domain" description="POTRA" evidence="10">
    <location>
        <begin position="69"/>
        <end position="144"/>
    </location>
</feature>
<feature type="chain" id="PRO_5001625985" description="POTRA domain-containing protein" evidence="9">
    <location>
        <begin position="20"/>
        <end position="552"/>
    </location>
</feature>
<dbReference type="RefSeq" id="WP_036756211.1">
    <property type="nucleotide sequence ID" value="NZ_JAGSGC010000008.1"/>
</dbReference>
<evidence type="ECO:0000256" key="8">
    <source>
        <dbReference type="ARBA" id="ARBA00023237"/>
    </source>
</evidence>
<evidence type="ECO:0000313" key="11">
    <source>
        <dbReference type="EMBL" id="KDM90063.1"/>
    </source>
</evidence>
<keyword evidence="8" id="KW-0998">Cell outer membrane</keyword>
<gene>
    <name evidence="11" type="ORF">EA58_19200</name>
</gene>
<dbReference type="InterPro" id="IPR034746">
    <property type="entry name" value="POTRA"/>
</dbReference>
<dbReference type="InterPro" id="IPR013686">
    <property type="entry name" value="Polypept-transport_assoc_ShlB"/>
</dbReference>
<evidence type="ECO:0000259" key="10">
    <source>
        <dbReference type="PROSITE" id="PS51779"/>
    </source>
</evidence>
<dbReference type="InterPro" id="IPR051544">
    <property type="entry name" value="TPS_OM_transporter"/>
</dbReference>
<keyword evidence="9" id="KW-0732">Signal</keyword>